<accession>A0A381R4U1</accession>
<feature type="transmembrane region" description="Helical" evidence="1">
    <location>
        <begin position="135"/>
        <end position="153"/>
    </location>
</feature>
<feature type="transmembrane region" description="Helical" evidence="1">
    <location>
        <begin position="188"/>
        <end position="205"/>
    </location>
</feature>
<keyword evidence="1" id="KW-0812">Transmembrane</keyword>
<organism evidence="2">
    <name type="scientific">marine metagenome</name>
    <dbReference type="NCBI Taxonomy" id="408172"/>
    <lineage>
        <taxon>unclassified sequences</taxon>
        <taxon>metagenomes</taxon>
        <taxon>ecological metagenomes</taxon>
    </lineage>
</organism>
<feature type="transmembrane region" description="Helical" evidence="1">
    <location>
        <begin position="20"/>
        <end position="37"/>
    </location>
</feature>
<proteinExistence type="predicted"/>
<feature type="transmembrane region" description="Helical" evidence="1">
    <location>
        <begin position="259"/>
        <end position="281"/>
    </location>
</feature>
<reference evidence="2" key="1">
    <citation type="submission" date="2018-05" db="EMBL/GenBank/DDBJ databases">
        <authorList>
            <person name="Lanie J.A."/>
            <person name="Ng W.-L."/>
            <person name="Kazmierczak K.M."/>
            <person name="Andrzejewski T.M."/>
            <person name="Davidsen T.M."/>
            <person name="Wayne K.J."/>
            <person name="Tettelin H."/>
            <person name="Glass J.I."/>
            <person name="Rusch D."/>
            <person name="Podicherti R."/>
            <person name="Tsui H.-C.T."/>
            <person name="Winkler M.E."/>
        </authorList>
    </citation>
    <scope>NUCLEOTIDE SEQUENCE</scope>
</reference>
<feature type="transmembrane region" description="Helical" evidence="1">
    <location>
        <begin position="49"/>
        <end position="68"/>
    </location>
</feature>
<gene>
    <name evidence="2" type="ORF">METZ01_LOCUS39629</name>
</gene>
<feature type="transmembrane region" description="Helical" evidence="1">
    <location>
        <begin position="301"/>
        <end position="321"/>
    </location>
</feature>
<name>A0A381R4U1_9ZZZZ</name>
<keyword evidence="1" id="KW-0472">Membrane</keyword>
<evidence type="ECO:0000313" key="2">
    <source>
        <dbReference type="EMBL" id="SUZ86775.1"/>
    </source>
</evidence>
<dbReference type="AlphaFoldDB" id="A0A381R4U1"/>
<feature type="transmembrane region" description="Helical" evidence="1">
    <location>
        <begin position="105"/>
        <end position="123"/>
    </location>
</feature>
<sequence>MNGAATQVTSVGKRLSPAQAVLVPCFFAALLAAFVLLPPVRGNAGLQNTFLLAAGVLVAWASALFIGIRKGQRVLTLELAVRRHHWVQACAQGTVFFWWGRYVDLVYAFAPFIAAQLVFAYGVDALLQWSRRENYQLGFGPFPIIFSINLFLWFKPEWFHWQFAMILLGYLGKDLIRWTKDGRSAHIFNPSSFPLGVCSLVLIMTGMTEITWGQEIASLQYNPPYIYAVIFLASIPGQLLFGVATMTVWAVVSAYTFGLGYFWLTGTYFFQDAYIPIAVFLGMHLLFTDPSTSPSTGRGRIIFGILYGFATIAFAVLLRAMGVPAFYDKLLPVPILNLLVQIIDRGAASRWLGFLDFSWINKGLTPIKRRYGLVGIWVVIFVVLSGTGGVGDNHPGQYLPFWQQACDDGRDRGCDYLAGMQSVYCDRDSGWACNELGILFASVDRFSDAQVSLENGCDLGFDLACENLTQLRTGALVFSRAPPPLEELPIVLRGSKGPVTEREPQALYALACERGWPDTCEAPPGDS</sequence>
<evidence type="ECO:0000256" key="1">
    <source>
        <dbReference type="SAM" id="Phobius"/>
    </source>
</evidence>
<dbReference type="EMBL" id="UINC01001699">
    <property type="protein sequence ID" value="SUZ86775.1"/>
    <property type="molecule type" value="Genomic_DNA"/>
</dbReference>
<protein>
    <submittedName>
        <fullName evidence="2">Uncharacterized protein</fullName>
    </submittedName>
</protein>
<feature type="transmembrane region" description="Helical" evidence="1">
    <location>
        <begin position="159"/>
        <end position="176"/>
    </location>
</feature>
<keyword evidence="1" id="KW-1133">Transmembrane helix</keyword>
<feature type="transmembrane region" description="Helical" evidence="1">
    <location>
        <begin position="371"/>
        <end position="391"/>
    </location>
</feature>
<feature type="transmembrane region" description="Helical" evidence="1">
    <location>
        <begin position="225"/>
        <end position="252"/>
    </location>
</feature>